<sequence>MIIMINGAFGVGKTTVSNELLKKVENFTIYDPEEIGFMLRNILPKDIKQVEAVTGDFQDLELWKELTVQVAGSIINKYETNLIVPMTIRNPIYLDYIKKGFGQIDKRTYHFCLTASKDTIYERLRKRGEEEGNWCFQQTEKCLNAFNENDFGEYINTDYESITTVVDSIKQKVNFFSLN</sequence>
<dbReference type="RefSeq" id="WP_124071379.1">
    <property type="nucleotide sequence ID" value="NZ_CBCRXF010000008.1"/>
</dbReference>
<dbReference type="AlphaFoldDB" id="A0A3P5XSN5"/>
<keyword evidence="2" id="KW-1185">Reference proteome</keyword>
<name>A0A3P5XSN5_9BACL</name>
<dbReference type="Gene3D" id="3.40.50.300">
    <property type="entry name" value="P-loop containing nucleotide triphosphate hydrolases"/>
    <property type="match status" value="1"/>
</dbReference>
<protein>
    <submittedName>
        <fullName evidence="1">Tunicamycin resistance protein</fullName>
    </submittedName>
</protein>
<proteinExistence type="predicted"/>
<dbReference type="Proteomes" id="UP000270468">
    <property type="component" value="Unassembled WGS sequence"/>
</dbReference>
<dbReference type="OrthoDB" id="9799092at2"/>
<gene>
    <name evidence="1" type="primary">tmrB_2</name>
    <name evidence="1" type="ORF">FILTAD_02568</name>
</gene>
<dbReference type="InterPro" id="IPR027417">
    <property type="entry name" value="P-loop_NTPase"/>
</dbReference>
<dbReference type="EMBL" id="UXAV01000043">
    <property type="protein sequence ID" value="VDC32040.1"/>
    <property type="molecule type" value="Genomic_DNA"/>
</dbReference>
<accession>A0A3P5XSN5</accession>
<reference evidence="1 2" key="1">
    <citation type="submission" date="2018-11" db="EMBL/GenBank/DDBJ databases">
        <authorList>
            <person name="Criscuolo A."/>
        </authorList>
    </citation>
    <scope>NUCLEOTIDE SEQUENCE [LARGE SCALE GENOMIC DNA]</scope>
    <source>
        <strain evidence="1">ATB-66</strain>
    </source>
</reference>
<dbReference type="Pfam" id="PF13238">
    <property type="entry name" value="AAA_18"/>
    <property type="match status" value="1"/>
</dbReference>
<evidence type="ECO:0000313" key="1">
    <source>
        <dbReference type="EMBL" id="VDC32040.1"/>
    </source>
</evidence>
<dbReference type="SUPFAM" id="SSF52540">
    <property type="entry name" value="P-loop containing nucleoside triphosphate hydrolases"/>
    <property type="match status" value="1"/>
</dbReference>
<evidence type="ECO:0000313" key="2">
    <source>
        <dbReference type="Proteomes" id="UP000270468"/>
    </source>
</evidence>
<organism evidence="1 2">
    <name type="scientific">Filibacter tadaridae</name>
    <dbReference type="NCBI Taxonomy" id="2483811"/>
    <lineage>
        <taxon>Bacteria</taxon>
        <taxon>Bacillati</taxon>
        <taxon>Bacillota</taxon>
        <taxon>Bacilli</taxon>
        <taxon>Bacillales</taxon>
        <taxon>Caryophanaceae</taxon>
        <taxon>Filibacter</taxon>
    </lineage>
</organism>